<feature type="active site" evidence="7">
    <location>
        <position position="222"/>
    </location>
</feature>
<dbReference type="Gene3D" id="3.40.710.10">
    <property type="entry name" value="DD-peptidase/beta-lactamase superfamily"/>
    <property type="match status" value="1"/>
</dbReference>
<name>A0A5B9WD35_9BACT</name>
<evidence type="ECO:0000256" key="6">
    <source>
        <dbReference type="ARBA" id="ARBA00023316"/>
    </source>
</evidence>
<feature type="domain" description="Peptidase S11 D-alanyl-D-alanine carboxypeptidase A N-terminal" evidence="12">
    <location>
        <begin position="132"/>
        <end position="374"/>
    </location>
</feature>
<evidence type="ECO:0000256" key="10">
    <source>
        <dbReference type="SAM" id="MobiDB-lite"/>
    </source>
</evidence>
<feature type="active site" description="Acyl-ester intermediate" evidence="7">
    <location>
        <position position="162"/>
    </location>
</feature>
<feature type="signal peptide" evidence="11">
    <location>
        <begin position="1"/>
        <end position="27"/>
    </location>
</feature>
<dbReference type="GO" id="GO:0009252">
    <property type="term" value="P:peptidoglycan biosynthetic process"/>
    <property type="evidence" value="ECO:0007669"/>
    <property type="project" value="UniProtKB-KW"/>
</dbReference>
<feature type="region of interest" description="Disordered" evidence="10">
    <location>
        <begin position="80"/>
        <end position="105"/>
    </location>
</feature>
<dbReference type="InterPro" id="IPR001967">
    <property type="entry name" value="Peptidase_S11_N"/>
</dbReference>
<keyword evidence="6" id="KW-0961">Cell wall biogenesis/degradation</keyword>
<feature type="active site" description="Proton acceptor" evidence="7">
    <location>
        <position position="165"/>
    </location>
</feature>
<dbReference type="AlphaFoldDB" id="A0A5B9WD35"/>
<gene>
    <name evidence="14" type="primary">dacD</name>
    <name evidence="14" type="ORF">OJF2_70850</name>
</gene>
<evidence type="ECO:0000256" key="2">
    <source>
        <dbReference type="ARBA" id="ARBA00022729"/>
    </source>
</evidence>
<dbReference type="Gene3D" id="1.10.101.10">
    <property type="entry name" value="PGBD-like superfamily/PGBD"/>
    <property type="match status" value="1"/>
</dbReference>
<keyword evidence="14" id="KW-0121">Carboxypeptidase</keyword>
<evidence type="ECO:0000259" key="13">
    <source>
        <dbReference type="Pfam" id="PF01471"/>
    </source>
</evidence>
<dbReference type="GO" id="GO:0006508">
    <property type="term" value="P:proteolysis"/>
    <property type="evidence" value="ECO:0007669"/>
    <property type="project" value="InterPro"/>
</dbReference>
<dbReference type="InterPro" id="IPR018044">
    <property type="entry name" value="Peptidase_S11"/>
</dbReference>
<keyword evidence="15" id="KW-1185">Reference proteome</keyword>
<dbReference type="KEGG" id="agv:OJF2_70850"/>
<dbReference type="Proteomes" id="UP000324233">
    <property type="component" value="Chromosome"/>
</dbReference>
<evidence type="ECO:0000256" key="3">
    <source>
        <dbReference type="ARBA" id="ARBA00022801"/>
    </source>
</evidence>
<dbReference type="Pfam" id="PF00768">
    <property type="entry name" value="Peptidase_S11"/>
    <property type="match status" value="1"/>
</dbReference>
<dbReference type="RefSeq" id="WP_148597920.1">
    <property type="nucleotide sequence ID" value="NZ_CP042997.1"/>
</dbReference>
<evidence type="ECO:0000313" key="14">
    <source>
        <dbReference type="EMBL" id="QEH38482.1"/>
    </source>
</evidence>
<feature type="chain" id="PRO_5022865700" evidence="11">
    <location>
        <begin position="28"/>
        <end position="394"/>
    </location>
</feature>
<feature type="binding site" evidence="8">
    <location>
        <position position="344"/>
    </location>
    <ligand>
        <name>substrate</name>
    </ligand>
</feature>
<proteinExistence type="inferred from homology"/>
<dbReference type="EC" id="3.4.16.4" evidence="14"/>
<evidence type="ECO:0000259" key="12">
    <source>
        <dbReference type="Pfam" id="PF00768"/>
    </source>
</evidence>
<feature type="domain" description="Peptidoglycan binding-like" evidence="13">
    <location>
        <begin position="38"/>
        <end position="95"/>
    </location>
</feature>
<sequence precursor="true">MQRSAILRVFHGLVISTALLAAASALGQTPALKLGDEGPAVETLQRLLNARLKPSPGLEVDGDFGNGTQSALQRFQKEKGLPETGRADPGTWSALGTLGPAEGADPPVPAPEVVNAEKAAKKPADPLDGPPFTTAKAWAVADGRTGRLILGHEAETPLEMASTTKMMTALLVARLAADDPKALGEAIVFSRRADRTPGSTSGVREGESVKAGELLYGLLLPSGNDAATAFAEHFGGRFAPPEGSPGEADPLARFVAEMNRAAKSLGLGRTHFANPHGLPAKGHHASAADLAVLAAAVVADPTLAGVVSTPRRGAALEGPDSKSRNVVWTNTNRLLDTEGYDGVKTGTTNGAGNCLVASGHRGERRRIVVILGAPSSDGRYADARNLFRWAWKQP</sequence>
<dbReference type="InterPro" id="IPR036366">
    <property type="entry name" value="PGBDSf"/>
</dbReference>
<keyword evidence="3 14" id="KW-0378">Hydrolase</keyword>
<organism evidence="14 15">
    <name type="scientific">Aquisphaera giovannonii</name>
    <dbReference type="NCBI Taxonomy" id="406548"/>
    <lineage>
        <taxon>Bacteria</taxon>
        <taxon>Pseudomonadati</taxon>
        <taxon>Planctomycetota</taxon>
        <taxon>Planctomycetia</taxon>
        <taxon>Isosphaerales</taxon>
        <taxon>Isosphaeraceae</taxon>
        <taxon>Aquisphaera</taxon>
    </lineage>
</organism>
<evidence type="ECO:0000313" key="15">
    <source>
        <dbReference type="Proteomes" id="UP000324233"/>
    </source>
</evidence>
<dbReference type="SUPFAM" id="SSF47090">
    <property type="entry name" value="PGBD-like"/>
    <property type="match status" value="1"/>
</dbReference>
<comment type="similarity">
    <text evidence="1 9">Belongs to the peptidase S11 family.</text>
</comment>
<dbReference type="GO" id="GO:0008360">
    <property type="term" value="P:regulation of cell shape"/>
    <property type="evidence" value="ECO:0007669"/>
    <property type="project" value="UniProtKB-KW"/>
</dbReference>
<dbReference type="PRINTS" id="PR00725">
    <property type="entry name" value="DADACBPTASE1"/>
</dbReference>
<dbReference type="GO" id="GO:0071555">
    <property type="term" value="P:cell wall organization"/>
    <property type="evidence" value="ECO:0007669"/>
    <property type="project" value="UniProtKB-KW"/>
</dbReference>
<dbReference type="InterPro" id="IPR002477">
    <property type="entry name" value="Peptidoglycan-bd-like"/>
</dbReference>
<reference evidence="14 15" key="1">
    <citation type="submission" date="2019-08" db="EMBL/GenBank/DDBJ databases">
        <title>Deep-cultivation of Planctomycetes and their phenomic and genomic characterization uncovers novel biology.</title>
        <authorList>
            <person name="Wiegand S."/>
            <person name="Jogler M."/>
            <person name="Boedeker C."/>
            <person name="Pinto D."/>
            <person name="Vollmers J."/>
            <person name="Rivas-Marin E."/>
            <person name="Kohn T."/>
            <person name="Peeters S.H."/>
            <person name="Heuer A."/>
            <person name="Rast P."/>
            <person name="Oberbeckmann S."/>
            <person name="Bunk B."/>
            <person name="Jeske O."/>
            <person name="Meyerdierks A."/>
            <person name="Storesund J.E."/>
            <person name="Kallscheuer N."/>
            <person name="Luecker S."/>
            <person name="Lage O.M."/>
            <person name="Pohl T."/>
            <person name="Merkel B.J."/>
            <person name="Hornburger P."/>
            <person name="Mueller R.-W."/>
            <person name="Bruemmer F."/>
            <person name="Labrenz M."/>
            <person name="Spormann A.M."/>
            <person name="Op den Camp H."/>
            <person name="Overmann J."/>
            <person name="Amann R."/>
            <person name="Jetten M.S.M."/>
            <person name="Mascher T."/>
            <person name="Medema M.H."/>
            <person name="Devos D.P."/>
            <person name="Kaster A.-K."/>
            <person name="Ovreas L."/>
            <person name="Rohde M."/>
            <person name="Galperin M.Y."/>
            <person name="Jogler C."/>
        </authorList>
    </citation>
    <scope>NUCLEOTIDE SEQUENCE [LARGE SCALE GENOMIC DNA]</scope>
    <source>
        <strain evidence="14 15">OJF2</strain>
    </source>
</reference>
<evidence type="ECO:0000256" key="11">
    <source>
        <dbReference type="SAM" id="SignalP"/>
    </source>
</evidence>
<protein>
    <submittedName>
        <fullName evidence="14">D-alanyl-D-alanine carboxypeptidase DacD</fullName>
        <ecNumber evidence="14">3.4.16.4</ecNumber>
    </submittedName>
</protein>
<keyword evidence="14" id="KW-0645">Protease</keyword>
<evidence type="ECO:0000256" key="7">
    <source>
        <dbReference type="PIRSR" id="PIRSR618044-1"/>
    </source>
</evidence>
<dbReference type="OrthoDB" id="9791132at2"/>
<dbReference type="SUPFAM" id="SSF56601">
    <property type="entry name" value="beta-lactamase/transpeptidase-like"/>
    <property type="match status" value="1"/>
</dbReference>
<dbReference type="PANTHER" id="PTHR21581">
    <property type="entry name" value="D-ALANYL-D-ALANINE CARBOXYPEPTIDASE"/>
    <property type="match status" value="1"/>
</dbReference>
<keyword evidence="4" id="KW-0133">Cell shape</keyword>
<dbReference type="Pfam" id="PF01471">
    <property type="entry name" value="PG_binding_1"/>
    <property type="match status" value="1"/>
</dbReference>
<evidence type="ECO:0000256" key="5">
    <source>
        <dbReference type="ARBA" id="ARBA00022984"/>
    </source>
</evidence>
<evidence type="ECO:0000256" key="8">
    <source>
        <dbReference type="PIRSR" id="PIRSR618044-2"/>
    </source>
</evidence>
<dbReference type="GO" id="GO:0009002">
    <property type="term" value="F:serine-type D-Ala-D-Ala carboxypeptidase activity"/>
    <property type="evidence" value="ECO:0007669"/>
    <property type="project" value="UniProtKB-EC"/>
</dbReference>
<dbReference type="EMBL" id="CP042997">
    <property type="protein sequence ID" value="QEH38482.1"/>
    <property type="molecule type" value="Genomic_DNA"/>
</dbReference>
<evidence type="ECO:0000256" key="9">
    <source>
        <dbReference type="RuleBase" id="RU004016"/>
    </source>
</evidence>
<evidence type="ECO:0000256" key="1">
    <source>
        <dbReference type="ARBA" id="ARBA00007164"/>
    </source>
</evidence>
<dbReference type="PANTHER" id="PTHR21581:SF6">
    <property type="entry name" value="TRAFFICKING PROTEIN PARTICLE COMPLEX SUBUNIT 12"/>
    <property type="match status" value="1"/>
</dbReference>
<keyword evidence="5" id="KW-0573">Peptidoglycan synthesis</keyword>
<dbReference type="InterPro" id="IPR012338">
    <property type="entry name" value="Beta-lactam/transpept-like"/>
</dbReference>
<keyword evidence="2 11" id="KW-0732">Signal</keyword>
<evidence type="ECO:0000256" key="4">
    <source>
        <dbReference type="ARBA" id="ARBA00022960"/>
    </source>
</evidence>
<dbReference type="InterPro" id="IPR036365">
    <property type="entry name" value="PGBD-like_sf"/>
</dbReference>
<accession>A0A5B9WD35</accession>